<evidence type="ECO:0000313" key="2">
    <source>
        <dbReference type="Proteomes" id="UP001597145"/>
    </source>
</evidence>
<name>A0ABW4FUH9_9PSEU</name>
<accession>A0ABW4FUH9</accession>
<reference evidence="2" key="1">
    <citation type="journal article" date="2019" name="Int. J. Syst. Evol. Microbiol.">
        <title>The Global Catalogue of Microorganisms (GCM) 10K type strain sequencing project: providing services to taxonomists for standard genome sequencing and annotation.</title>
        <authorList>
            <consortium name="The Broad Institute Genomics Platform"/>
            <consortium name="The Broad Institute Genome Sequencing Center for Infectious Disease"/>
            <person name="Wu L."/>
            <person name="Ma J."/>
        </authorList>
    </citation>
    <scope>NUCLEOTIDE SEQUENCE [LARGE SCALE GENOMIC DNA]</scope>
    <source>
        <strain evidence="2">JCM 12165</strain>
    </source>
</reference>
<protein>
    <submittedName>
        <fullName evidence="1">Uncharacterized protein</fullName>
    </submittedName>
</protein>
<dbReference type="RefSeq" id="WP_379660016.1">
    <property type="nucleotide sequence ID" value="NZ_JBHUCP010000029.1"/>
</dbReference>
<comment type="caution">
    <text evidence="1">The sequence shown here is derived from an EMBL/GenBank/DDBJ whole genome shotgun (WGS) entry which is preliminary data.</text>
</comment>
<proteinExistence type="predicted"/>
<evidence type="ECO:0000313" key="1">
    <source>
        <dbReference type="EMBL" id="MFD1534197.1"/>
    </source>
</evidence>
<gene>
    <name evidence="1" type="ORF">ACFSCY_32755</name>
</gene>
<dbReference type="Proteomes" id="UP001597145">
    <property type="component" value="Unassembled WGS sequence"/>
</dbReference>
<feature type="non-terminal residue" evidence="1">
    <location>
        <position position="1"/>
    </location>
</feature>
<dbReference type="EMBL" id="JBHUCP010000029">
    <property type="protein sequence ID" value="MFD1534197.1"/>
    <property type="molecule type" value="Genomic_DNA"/>
</dbReference>
<feature type="non-terminal residue" evidence="1">
    <location>
        <position position="72"/>
    </location>
</feature>
<sequence>EVAPAPARVADTRHRLEHTQAERSEAVRAGVAATLRPALVAGHACPVCEQTVATLPAPLPGPDLAAAERAAA</sequence>
<organism evidence="1 2">
    <name type="scientific">Pseudonocardia aurantiaca</name>
    <dbReference type="NCBI Taxonomy" id="75290"/>
    <lineage>
        <taxon>Bacteria</taxon>
        <taxon>Bacillati</taxon>
        <taxon>Actinomycetota</taxon>
        <taxon>Actinomycetes</taxon>
        <taxon>Pseudonocardiales</taxon>
        <taxon>Pseudonocardiaceae</taxon>
        <taxon>Pseudonocardia</taxon>
    </lineage>
</organism>
<keyword evidence="2" id="KW-1185">Reference proteome</keyword>